<name>A0A8S5LGW0_9CAUD</name>
<evidence type="ECO:0000313" key="1">
    <source>
        <dbReference type="EMBL" id="DAD69057.1"/>
    </source>
</evidence>
<proteinExistence type="predicted"/>
<sequence length="34" mass="4001">MKELAEEKIEARVLTPEEVEQLKKEGRLKALYEV</sequence>
<reference evidence="1" key="1">
    <citation type="journal article" date="2021" name="Proc. Natl. Acad. Sci. U.S.A.">
        <title>A Catalog of Tens of Thousands of Viruses from Human Metagenomes Reveals Hidden Associations with Chronic Diseases.</title>
        <authorList>
            <person name="Tisza M.J."/>
            <person name="Buck C.B."/>
        </authorList>
    </citation>
    <scope>NUCLEOTIDE SEQUENCE</scope>
    <source>
        <strain evidence="1">CtFiA6</strain>
    </source>
</reference>
<organism evidence="1">
    <name type="scientific">Siphoviridae sp. ctFiA6</name>
    <dbReference type="NCBI Taxonomy" id="2823573"/>
    <lineage>
        <taxon>Viruses</taxon>
        <taxon>Duplodnaviria</taxon>
        <taxon>Heunggongvirae</taxon>
        <taxon>Uroviricota</taxon>
        <taxon>Caudoviricetes</taxon>
    </lineage>
</organism>
<accession>A0A8S5LGW0</accession>
<dbReference type="EMBL" id="BK014714">
    <property type="protein sequence ID" value="DAD69057.1"/>
    <property type="molecule type" value="Genomic_DNA"/>
</dbReference>
<protein>
    <submittedName>
        <fullName evidence="1">Up-regulated during septation</fullName>
    </submittedName>
</protein>